<dbReference type="GO" id="GO:0016139">
    <property type="term" value="P:glycoside catabolic process"/>
    <property type="evidence" value="ECO:0007669"/>
    <property type="project" value="TreeGrafter"/>
</dbReference>
<dbReference type="GO" id="GO:0009311">
    <property type="term" value="P:oligosaccharide metabolic process"/>
    <property type="evidence" value="ECO:0007669"/>
    <property type="project" value="TreeGrafter"/>
</dbReference>
<dbReference type="InterPro" id="IPR013785">
    <property type="entry name" value="Aldolase_TIM"/>
</dbReference>
<dbReference type="EMBL" id="GGYP01001093">
    <property type="protein sequence ID" value="MDE45864.1"/>
    <property type="molecule type" value="Transcribed_RNA"/>
</dbReference>
<dbReference type="Gene3D" id="3.20.20.70">
    <property type="entry name" value="Aldolase class I"/>
    <property type="match status" value="1"/>
</dbReference>
<comment type="subunit">
    <text evidence="4">Homodimer.</text>
</comment>
<keyword evidence="2 4" id="KW-0378">Hydrolase</keyword>
<evidence type="ECO:0000256" key="5">
    <source>
        <dbReference type="SAM" id="SignalP"/>
    </source>
</evidence>
<evidence type="ECO:0000256" key="4">
    <source>
        <dbReference type="RuleBase" id="RU361168"/>
    </source>
</evidence>
<comment type="similarity">
    <text evidence="1 4">Belongs to the glycosyl hydrolase 27 family.</text>
</comment>
<accession>A0A6G1S5T5</accession>
<dbReference type="AlphaFoldDB" id="A0A6G1S5T5"/>
<dbReference type="InterPro" id="IPR017853">
    <property type="entry name" value="GH"/>
</dbReference>
<feature type="chain" id="PRO_5026136705" description="Alpha-galactosidase" evidence="5">
    <location>
        <begin position="26"/>
        <end position="521"/>
    </location>
</feature>
<gene>
    <name evidence="6" type="primary">NAGA_1</name>
    <name evidence="6" type="ORF">g.13767</name>
</gene>
<keyword evidence="3 4" id="KW-0326">Glycosidase</keyword>
<dbReference type="SUPFAM" id="SSF51445">
    <property type="entry name" value="(Trans)glycosidases"/>
    <property type="match status" value="1"/>
</dbReference>
<keyword evidence="5" id="KW-0732">Signal</keyword>
<organism evidence="6">
    <name type="scientific">Aceria tosichella</name>
    <name type="common">wheat curl mite</name>
    <dbReference type="NCBI Taxonomy" id="561515"/>
    <lineage>
        <taxon>Eukaryota</taxon>
        <taxon>Metazoa</taxon>
        <taxon>Ecdysozoa</taxon>
        <taxon>Arthropoda</taxon>
        <taxon>Chelicerata</taxon>
        <taxon>Arachnida</taxon>
        <taxon>Acari</taxon>
        <taxon>Acariformes</taxon>
        <taxon>Trombidiformes</taxon>
        <taxon>Prostigmata</taxon>
        <taxon>Eupodina</taxon>
        <taxon>Eriophyoidea</taxon>
        <taxon>Eriophyidae</taxon>
        <taxon>Eriophyinae</taxon>
        <taxon>Aceriini</taxon>
        <taxon>Aceria</taxon>
    </lineage>
</organism>
<dbReference type="PRINTS" id="PR00740">
    <property type="entry name" value="GLHYDRLASE27"/>
</dbReference>
<evidence type="ECO:0000256" key="1">
    <source>
        <dbReference type="ARBA" id="ARBA00009743"/>
    </source>
</evidence>
<dbReference type="Pfam" id="PF16499">
    <property type="entry name" value="Melibiase_2"/>
    <property type="match status" value="1"/>
</dbReference>
<dbReference type="PANTHER" id="PTHR11452">
    <property type="entry name" value="ALPHA-GALACTOSIDASE/ALPHA-N-ACETYLGALACTOSAMINIDASE"/>
    <property type="match status" value="1"/>
</dbReference>
<evidence type="ECO:0000256" key="3">
    <source>
        <dbReference type="ARBA" id="ARBA00023295"/>
    </source>
</evidence>
<dbReference type="CDD" id="cd14792">
    <property type="entry name" value="GH27"/>
    <property type="match status" value="1"/>
</dbReference>
<evidence type="ECO:0000256" key="2">
    <source>
        <dbReference type="ARBA" id="ARBA00022801"/>
    </source>
</evidence>
<dbReference type="PANTHER" id="PTHR11452:SF83">
    <property type="entry name" value="ALPHA-GALACTOSIDASE"/>
    <property type="match status" value="1"/>
</dbReference>
<feature type="signal peptide" evidence="5">
    <location>
        <begin position="1"/>
        <end position="25"/>
    </location>
</feature>
<proteinExistence type="inferred from homology"/>
<reference evidence="6" key="1">
    <citation type="submission" date="2018-10" db="EMBL/GenBank/DDBJ databases">
        <title>Transcriptome assembly of Aceria tosichella (Wheat curl mite) Type 2.</title>
        <authorList>
            <person name="Scully E.D."/>
            <person name="Geib S.M."/>
            <person name="Palmer N.A."/>
            <person name="Gupta A.K."/>
            <person name="Sarath G."/>
            <person name="Tatineni S."/>
        </authorList>
    </citation>
    <scope>NUCLEOTIDE SEQUENCE</scope>
    <source>
        <strain evidence="6">LincolnNE</strain>
    </source>
</reference>
<dbReference type="PROSITE" id="PS00512">
    <property type="entry name" value="ALPHA_GALACTOSIDASE"/>
    <property type="match status" value="1"/>
</dbReference>
<dbReference type="EC" id="3.2.1.-" evidence="4"/>
<evidence type="ECO:0000313" key="6">
    <source>
        <dbReference type="EMBL" id="MDE45864.1"/>
    </source>
</evidence>
<keyword evidence="4" id="KW-1015">Disulfide bond</keyword>
<dbReference type="FunFam" id="3.20.20.70:FF:000197">
    <property type="entry name" value="Alpha-galactosidase"/>
    <property type="match status" value="1"/>
</dbReference>
<dbReference type="GO" id="GO:0004557">
    <property type="term" value="F:alpha-galactosidase activity"/>
    <property type="evidence" value="ECO:0007669"/>
    <property type="project" value="TreeGrafter"/>
</dbReference>
<protein>
    <recommendedName>
        <fullName evidence="4">Alpha-galactosidase</fullName>
        <ecNumber evidence="4">3.2.1.-</ecNumber>
    </recommendedName>
</protein>
<dbReference type="InterPro" id="IPR000111">
    <property type="entry name" value="Glyco_hydro_27/36_CS"/>
</dbReference>
<dbReference type="InterPro" id="IPR002241">
    <property type="entry name" value="Glyco_hydro_27"/>
</dbReference>
<dbReference type="GO" id="GO:0005737">
    <property type="term" value="C:cytoplasm"/>
    <property type="evidence" value="ECO:0007669"/>
    <property type="project" value="TreeGrafter"/>
</dbReference>
<sequence>MSPLAGKSRLLAVAAVLVCLASFQASTSLVAGLDNGLARTPPMGWLSWERFTCITDCTQYPDDCINSRLYKIMADRLVAEGYAELGYEYVNIDDCWSERERDAESGNLLANASRFPEGINGLAEYVHSRGLKLGIYGDCGTKTCAGYPAQLKSESDLEDNYFQLDAERLASWQVDSFKFDGCNLDPSKAESICPNMAKAIEANKRAMVVICEWPFYMLRERYSLLSDQAPIPDFSLAQRACNAWRYYEDIEDSWLSVLSVIDFTVRIQETILKYHGPGHWFDPDQLVVGDFALSLDQARAQMAIWCIWSAPLYMSNDLRQIEPDMAKVLKNRHLIEVDQDPMGVFGMMVANQHAGKFQAFVKPVLPIRSGCPSFVVVYLNRETLGNSRVFGFKLRDLLAKVNYDLVAERYNTLYSSSAGDSSNSVATEGAPPKLGAPLIGNKCKSFIHLAMTKDPSAGELLNKPVGANPEQSEPKLEEKQVYFQVVDLFDDEPSPRPVALNGQLNLKVNLSGVRAVKLIQV</sequence>
<name>A0A6G1S5T5_9ACAR</name>